<feature type="compositionally biased region" description="Basic and acidic residues" evidence="1">
    <location>
        <begin position="272"/>
        <end position="297"/>
    </location>
</feature>
<reference evidence="3 4" key="1">
    <citation type="submission" date="2023-03" db="EMBL/GenBank/DDBJ databases">
        <title>High-quality genome of Scylla paramamosain provides insights in environmental adaptation.</title>
        <authorList>
            <person name="Zhang L."/>
        </authorList>
    </citation>
    <scope>NUCLEOTIDE SEQUENCE [LARGE SCALE GENOMIC DNA]</scope>
    <source>
        <strain evidence="3">LZ_2023a</strain>
        <tissue evidence="3">Muscle</tissue>
    </source>
</reference>
<dbReference type="Proteomes" id="UP001487740">
    <property type="component" value="Unassembled WGS sequence"/>
</dbReference>
<accession>A0AAW0UWS6</accession>
<evidence type="ECO:0000313" key="3">
    <source>
        <dbReference type="EMBL" id="KAK8403991.1"/>
    </source>
</evidence>
<feature type="region of interest" description="Disordered" evidence="1">
    <location>
        <begin position="255"/>
        <end position="297"/>
    </location>
</feature>
<keyword evidence="2" id="KW-0812">Transmembrane</keyword>
<comment type="caution">
    <text evidence="3">The sequence shown here is derived from an EMBL/GenBank/DDBJ whole genome shotgun (WGS) entry which is preliminary data.</text>
</comment>
<protein>
    <submittedName>
        <fullName evidence="3">Uncharacterized protein</fullName>
    </submittedName>
</protein>
<keyword evidence="2" id="KW-1133">Transmembrane helix</keyword>
<keyword evidence="2" id="KW-0472">Membrane</keyword>
<proteinExistence type="predicted"/>
<feature type="region of interest" description="Disordered" evidence="1">
    <location>
        <begin position="458"/>
        <end position="487"/>
    </location>
</feature>
<feature type="region of interest" description="Disordered" evidence="1">
    <location>
        <begin position="67"/>
        <end position="140"/>
    </location>
</feature>
<name>A0AAW0UWS6_SCYPA</name>
<feature type="compositionally biased region" description="Pro residues" evidence="1">
    <location>
        <begin position="112"/>
        <end position="122"/>
    </location>
</feature>
<feature type="compositionally biased region" description="Basic and acidic residues" evidence="1">
    <location>
        <begin position="550"/>
        <end position="564"/>
    </location>
</feature>
<feature type="transmembrane region" description="Helical" evidence="2">
    <location>
        <begin position="12"/>
        <end position="30"/>
    </location>
</feature>
<sequence>MRSDFPPSPFPFPSSLLTLPILILLILVVVQLYSLWVWAALGLAWCFPLQMNIFVVISRGSIENMPCSPPSSYHPPSSPSSAPPSTRQAREQEGGGNVRRIRQLTGGESPSGQPPRPAPSPPQWSGSRGQPAGGSVDPLPPLLFPSPTFGNFGASTSEIRGTADKWFPPSLSFRPPAHPRVTSSSLPLLPTVVDSCILHQQSLPLPFPHCFVLTIWTLGKPQTTRVEVYGVSVGGATAPSPYAYFEGLRAPKYTRSSKSARNGPVRPLSPCDKVEEERRGETSESSDTTRENSSDNLRPYKEWDPLLNCGWAARLGEFKHARFGASSGSDALARTRLSPHCQPIGARYCIIRPLLILNLMPLNPSRERGSVTLTRAQTRDTADGDKAGCDGKWLSTESGEVPAKEGVRGVTLSVENPCLSYSQSVLCGARIGCMVLDEFDRRSEQASTPLTRTITKRATKNPGRRDQFLGPARTKSESGNHRHTDKHTEIISRRAHTLAMRLSELRQDCITTFELAPNLGALLLLPTSYIHAYMQSSSNNEEEEEEDEKEKDGKEKDEEEEKSL</sequence>
<evidence type="ECO:0000256" key="1">
    <source>
        <dbReference type="SAM" id="MobiDB-lite"/>
    </source>
</evidence>
<feature type="compositionally biased region" description="Basic and acidic residues" evidence="1">
    <location>
        <begin position="474"/>
        <end position="487"/>
    </location>
</feature>
<feature type="region of interest" description="Disordered" evidence="1">
    <location>
        <begin position="535"/>
        <end position="564"/>
    </location>
</feature>
<feature type="compositionally biased region" description="Acidic residues" evidence="1">
    <location>
        <begin position="540"/>
        <end position="549"/>
    </location>
</feature>
<organism evidence="3 4">
    <name type="scientific">Scylla paramamosain</name>
    <name type="common">Mud crab</name>
    <dbReference type="NCBI Taxonomy" id="85552"/>
    <lineage>
        <taxon>Eukaryota</taxon>
        <taxon>Metazoa</taxon>
        <taxon>Ecdysozoa</taxon>
        <taxon>Arthropoda</taxon>
        <taxon>Crustacea</taxon>
        <taxon>Multicrustacea</taxon>
        <taxon>Malacostraca</taxon>
        <taxon>Eumalacostraca</taxon>
        <taxon>Eucarida</taxon>
        <taxon>Decapoda</taxon>
        <taxon>Pleocyemata</taxon>
        <taxon>Brachyura</taxon>
        <taxon>Eubrachyura</taxon>
        <taxon>Portunoidea</taxon>
        <taxon>Portunidae</taxon>
        <taxon>Portuninae</taxon>
        <taxon>Scylla</taxon>
    </lineage>
</organism>
<feature type="compositionally biased region" description="Pro residues" evidence="1">
    <location>
        <begin position="67"/>
        <end position="82"/>
    </location>
</feature>
<evidence type="ECO:0000256" key="2">
    <source>
        <dbReference type="SAM" id="Phobius"/>
    </source>
</evidence>
<gene>
    <name evidence="3" type="ORF">O3P69_000211</name>
</gene>
<keyword evidence="4" id="KW-1185">Reference proteome</keyword>
<feature type="transmembrane region" description="Helical" evidence="2">
    <location>
        <begin position="35"/>
        <end position="57"/>
    </location>
</feature>
<evidence type="ECO:0000313" key="4">
    <source>
        <dbReference type="Proteomes" id="UP001487740"/>
    </source>
</evidence>
<dbReference type="EMBL" id="JARAKH010000005">
    <property type="protein sequence ID" value="KAK8403991.1"/>
    <property type="molecule type" value="Genomic_DNA"/>
</dbReference>
<dbReference type="AlphaFoldDB" id="A0AAW0UWS6"/>